<keyword evidence="5 10" id="KW-0547">Nucleotide-binding</keyword>
<keyword evidence="3" id="KW-0597">Phosphoprotein</keyword>
<evidence type="ECO:0000256" key="5">
    <source>
        <dbReference type="ARBA" id="ARBA00022741"/>
    </source>
</evidence>
<reference evidence="14" key="1">
    <citation type="submission" date="2017-01" db="EMBL/GenBank/DDBJ databases">
        <title>Comparative genomics of anhydrobiosis in the tardigrade Hypsibius dujardini.</title>
        <authorList>
            <person name="Yoshida Y."/>
            <person name="Koutsovoulos G."/>
            <person name="Laetsch D."/>
            <person name="Stevens L."/>
            <person name="Kumar S."/>
            <person name="Horikawa D."/>
            <person name="Ishino K."/>
            <person name="Komine S."/>
            <person name="Tomita M."/>
            <person name="Blaxter M."/>
            <person name="Arakawa K."/>
        </authorList>
    </citation>
    <scope>NUCLEOTIDE SEQUENCE [LARGE SCALE GENOMIC DNA]</scope>
    <source>
        <strain evidence="14">Z151</strain>
    </source>
</reference>
<evidence type="ECO:0000256" key="6">
    <source>
        <dbReference type="ARBA" id="ARBA00022782"/>
    </source>
</evidence>
<feature type="compositionally biased region" description="Polar residues" evidence="11">
    <location>
        <begin position="58"/>
        <end position="73"/>
    </location>
</feature>
<keyword evidence="14" id="KW-1185">Reference proteome</keyword>
<dbReference type="SUPFAM" id="SSF56112">
    <property type="entry name" value="Protein kinase-like (PK-like)"/>
    <property type="match status" value="1"/>
</dbReference>
<dbReference type="GO" id="GO:0035556">
    <property type="term" value="P:intracellular signal transduction"/>
    <property type="evidence" value="ECO:0007669"/>
    <property type="project" value="TreeGrafter"/>
</dbReference>
<dbReference type="GO" id="GO:0007283">
    <property type="term" value="P:spermatogenesis"/>
    <property type="evidence" value="ECO:0007669"/>
    <property type="project" value="UniProtKB-KW"/>
</dbReference>
<dbReference type="GO" id="GO:0005737">
    <property type="term" value="C:cytoplasm"/>
    <property type="evidence" value="ECO:0007669"/>
    <property type="project" value="TreeGrafter"/>
</dbReference>
<feature type="region of interest" description="Disordered" evidence="11">
    <location>
        <begin position="1"/>
        <end position="174"/>
    </location>
</feature>
<dbReference type="PANTHER" id="PTHR24346:SF102">
    <property type="entry name" value="TESTIS-SPECIFIC SERINE_THREONINE-PROTEIN KINASE 1"/>
    <property type="match status" value="1"/>
</dbReference>
<dbReference type="GO" id="GO:0030154">
    <property type="term" value="P:cell differentiation"/>
    <property type="evidence" value="ECO:0007669"/>
    <property type="project" value="UniProtKB-KW"/>
</dbReference>
<dbReference type="GO" id="GO:0050321">
    <property type="term" value="F:tau-protein kinase activity"/>
    <property type="evidence" value="ECO:0007669"/>
    <property type="project" value="TreeGrafter"/>
</dbReference>
<dbReference type="InterPro" id="IPR000719">
    <property type="entry name" value="Prot_kinase_dom"/>
</dbReference>
<evidence type="ECO:0000256" key="4">
    <source>
        <dbReference type="ARBA" id="ARBA00022723"/>
    </source>
</evidence>
<keyword evidence="2" id="KW-0217">Developmental protein</keyword>
<evidence type="ECO:0000313" key="13">
    <source>
        <dbReference type="EMBL" id="OQV15227.1"/>
    </source>
</evidence>
<dbReference type="GO" id="GO:0005524">
    <property type="term" value="F:ATP binding"/>
    <property type="evidence" value="ECO:0007669"/>
    <property type="project" value="UniProtKB-UniRule"/>
</dbReference>
<comment type="cofactor">
    <cofactor evidence="1">
        <name>Mg(2+)</name>
        <dbReference type="ChEBI" id="CHEBI:18420"/>
    </cofactor>
</comment>
<evidence type="ECO:0000256" key="10">
    <source>
        <dbReference type="PROSITE-ProRule" id="PRU10141"/>
    </source>
</evidence>
<dbReference type="SMART" id="SM00220">
    <property type="entry name" value="S_TKc"/>
    <property type="match status" value="1"/>
</dbReference>
<dbReference type="FunFam" id="1.10.510.10:FF:000571">
    <property type="entry name" value="Maternal embryonic leucine zipper kinase"/>
    <property type="match status" value="1"/>
</dbReference>
<dbReference type="Gene3D" id="1.10.510.10">
    <property type="entry name" value="Transferase(Phosphotransferase) domain 1"/>
    <property type="match status" value="1"/>
</dbReference>
<proteinExistence type="predicted"/>
<accession>A0A1W0WJ85</accession>
<dbReference type="EMBL" id="MTYJ01000092">
    <property type="protein sequence ID" value="OQV15227.1"/>
    <property type="molecule type" value="Genomic_DNA"/>
</dbReference>
<keyword evidence="13" id="KW-0808">Transferase</keyword>
<dbReference type="GO" id="GO:0000226">
    <property type="term" value="P:microtubule cytoskeleton organization"/>
    <property type="evidence" value="ECO:0007669"/>
    <property type="project" value="TreeGrafter"/>
</dbReference>
<dbReference type="AlphaFoldDB" id="A0A1W0WJ85"/>
<dbReference type="PANTHER" id="PTHR24346">
    <property type="entry name" value="MAP/MICROTUBULE AFFINITY-REGULATING KINASE"/>
    <property type="match status" value="1"/>
</dbReference>
<evidence type="ECO:0000256" key="1">
    <source>
        <dbReference type="ARBA" id="ARBA00001946"/>
    </source>
</evidence>
<dbReference type="Proteomes" id="UP000192578">
    <property type="component" value="Unassembled WGS sequence"/>
</dbReference>
<keyword evidence="9" id="KW-0744">Spermatogenesis</keyword>
<name>A0A1W0WJ85_HYPEX</name>
<dbReference type="Pfam" id="PF00069">
    <property type="entry name" value="Pkinase"/>
    <property type="match status" value="1"/>
</dbReference>
<evidence type="ECO:0000256" key="11">
    <source>
        <dbReference type="SAM" id="MobiDB-lite"/>
    </source>
</evidence>
<feature type="binding site" evidence="10">
    <location>
        <position position="247"/>
    </location>
    <ligand>
        <name>ATP</name>
        <dbReference type="ChEBI" id="CHEBI:30616"/>
    </ligand>
</feature>
<evidence type="ECO:0000256" key="7">
    <source>
        <dbReference type="ARBA" id="ARBA00022840"/>
    </source>
</evidence>
<protein>
    <submittedName>
        <fullName evidence="13">Testis-specific serine/threonine-protein kinase 1</fullName>
    </submittedName>
</protein>
<feature type="domain" description="Protein kinase" evidence="12">
    <location>
        <begin position="213"/>
        <end position="474"/>
    </location>
</feature>
<evidence type="ECO:0000256" key="9">
    <source>
        <dbReference type="ARBA" id="ARBA00022871"/>
    </source>
</evidence>
<dbReference type="InterPro" id="IPR017441">
    <property type="entry name" value="Protein_kinase_ATP_BS"/>
</dbReference>
<feature type="compositionally biased region" description="Polar residues" evidence="11">
    <location>
        <begin position="138"/>
        <end position="148"/>
    </location>
</feature>
<dbReference type="PROSITE" id="PS00107">
    <property type="entry name" value="PROTEIN_KINASE_ATP"/>
    <property type="match status" value="1"/>
</dbReference>
<keyword evidence="6" id="KW-0221">Differentiation</keyword>
<keyword evidence="13" id="KW-0418">Kinase</keyword>
<organism evidence="13 14">
    <name type="scientific">Hypsibius exemplaris</name>
    <name type="common">Freshwater tardigrade</name>
    <dbReference type="NCBI Taxonomy" id="2072580"/>
    <lineage>
        <taxon>Eukaryota</taxon>
        <taxon>Metazoa</taxon>
        <taxon>Ecdysozoa</taxon>
        <taxon>Tardigrada</taxon>
        <taxon>Eutardigrada</taxon>
        <taxon>Parachela</taxon>
        <taxon>Hypsibioidea</taxon>
        <taxon>Hypsibiidae</taxon>
        <taxon>Hypsibius</taxon>
    </lineage>
</organism>
<feature type="compositionally biased region" description="Gly residues" evidence="11">
    <location>
        <begin position="22"/>
        <end position="52"/>
    </location>
</feature>
<gene>
    <name evidence="13" type="ORF">BV898_10609</name>
</gene>
<dbReference type="PROSITE" id="PS50011">
    <property type="entry name" value="PROTEIN_KINASE_DOM"/>
    <property type="match status" value="1"/>
</dbReference>
<sequence>MPQLPLKGRPTWFTSLQSSPGSGPGNGPGSGPGSGPGNGPGSSPGSGSGSGGRDSFQHHQPSQLTSPASSQHSRPAPVYSPFFPGTTKPASQAAIRTANSPTPTTNNNRTTRVHPTPPRTPARLNTPHTGDHAGEFSRQASGGKQQAVPSRRLASPMEVDRCSGGGGTTAGTARDLNSMPRAVKVPDNVRSIIPAHRGMELTYDQRVLGSFGIDIREKIGEGVYAKVRLGVDLFSGKPEEQSKFAIKIIDKEKVTSRFIENFLDRELAVWSKLSHVGITQFYYYTVTPRKVYMVLEYLTGGDLLTYVQNLKTLPEKNEVTSWAWQLISALEYVHSLGAAHRDIKLENILMETGTNRLKLTDFGFSTDDASRLSTTFCGSKAYAAPELIRAVPYSPQAVDIWAMGCVFFVFVNGIMAFDETVEQSVLLYNQRNRVYVWRNPRNHSPTAKRVIENMLTCDWKLRPTAAQLINDHWIRNGSVQYRNALDGTSRNNRS</sequence>
<evidence type="ECO:0000259" key="12">
    <source>
        <dbReference type="PROSITE" id="PS50011"/>
    </source>
</evidence>
<evidence type="ECO:0000313" key="14">
    <source>
        <dbReference type="Proteomes" id="UP000192578"/>
    </source>
</evidence>
<keyword evidence="4" id="KW-0479">Metal-binding</keyword>
<evidence type="ECO:0000256" key="8">
    <source>
        <dbReference type="ARBA" id="ARBA00022842"/>
    </source>
</evidence>
<keyword evidence="8" id="KW-0460">Magnesium</keyword>
<keyword evidence="7 10" id="KW-0067">ATP-binding</keyword>
<comment type="caution">
    <text evidence="13">The sequence shown here is derived from an EMBL/GenBank/DDBJ whole genome shotgun (WGS) entry which is preliminary data.</text>
</comment>
<dbReference type="GO" id="GO:0046872">
    <property type="term" value="F:metal ion binding"/>
    <property type="evidence" value="ECO:0007669"/>
    <property type="project" value="UniProtKB-KW"/>
</dbReference>
<dbReference type="InterPro" id="IPR011009">
    <property type="entry name" value="Kinase-like_dom_sf"/>
</dbReference>
<dbReference type="OrthoDB" id="504170at2759"/>
<evidence type="ECO:0000256" key="3">
    <source>
        <dbReference type="ARBA" id="ARBA00022553"/>
    </source>
</evidence>
<evidence type="ECO:0000256" key="2">
    <source>
        <dbReference type="ARBA" id="ARBA00022473"/>
    </source>
</evidence>
<feature type="compositionally biased region" description="Low complexity" evidence="11">
    <location>
        <begin position="96"/>
        <end position="114"/>
    </location>
</feature>